<dbReference type="InterPro" id="IPR002177">
    <property type="entry name" value="DPS_DNA-bd"/>
</dbReference>
<dbReference type="InterPro" id="IPR008331">
    <property type="entry name" value="Ferritin_DPS_dom"/>
</dbReference>
<proteinExistence type="inferred from homology"/>
<dbReference type="SUPFAM" id="SSF47240">
    <property type="entry name" value="Ferritin-like"/>
    <property type="match status" value="1"/>
</dbReference>
<dbReference type="GO" id="GO:0008199">
    <property type="term" value="F:ferric iron binding"/>
    <property type="evidence" value="ECO:0007669"/>
    <property type="project" value="InterPro"/>
</dbReference>
<evidence type="ECO:0000313" key="5">
    <source>
        <dbReference type="Proteomes" id="UP000007468"/>
    </source>
</evidence>
<keyword evidence="5" id="KW-1185">Reference proteome</keyword>
<gene>
    <name evidence="4" type="ordered locus">HMPREF0389_01654</name>
</gene>
<evidence type="ECO:0000313" key="4">
    <source>
        <dbReference type="EMBL" id="EFE27581.2"/>
    </source>
</evidence>
<dbReference type="InterPro" id="IPR009078">
    <property type="entry name" value="Ferritin-like_SF"/>
</dbReference>
<dbReference type="PRINTS" id="PR01346">
    <property type="entry name" value="HELNAPAPROT"/>
</dbReference>
<dbReference type="KEGG" id="faa:HMPREF0389_01654"/>
<dbReference type="eggNOG" id="COG0783">
    <property type="taxonomic scope" value="Bacteria"/>
</dbReference>
<sequence length="145" mass="16863">MMNLKKEFDLYLSNLAVMTFKLHNLHWNVTGLAFKSIHEFTEMMYDTTFLHFDAVAEHQKIFGVMPDCKLSDYLEKATIKEVDPREFSSLEVLQILQEDVKTLIDNAKDIKSKADGLGWTEAVSLMEEQIAYYSKQLWFINSSVK</sequence>
<evidence type="ECO:0000256" key="2">
    <source>
        <dbReference type="RuleBase" id="RU003875"/>
    </source>
</evidence>
<accession>D6GU64</accession>
<dbReference type="PANTHER" id="PTHR42932:SF1">
    <property type="entry name" value="GENERAL STRESS PROTEIN 20U"/>
    <property type="match status" value="1"/>
</dbReference>
<dbReference type="STRING" id="546269.HMPREF0389_01654"/>
<dbReference type="AlphaFoldDB" id="D6GU64"/>
<dbReference type="PATRIC" id="fig|546269.5.peg.673"/>
<dbReference type="PANTHER" id="PTHR42932">
    <property type="entry name" value="GENERAL STRESS PROTEIN 20U"/>
    <property type="match status" value="1"/>
</dbReference>
<dbReference type="PIRSF" id="PIRSF005900">
    <property type="entry name" value="Dps"/>
    <property type="match status" value="1"/>
</dbReference>
<dbReference type="HOGENOM" id="CLU_098183_2_2_9"/>
<dbReference type="Gene3D" id="1.20.1260.10">
    <property type="match status" value="1"/>
</dbReference>
<organism evidence="4 5">
    <name type="scientific">Filifactor alocis (strain ATCC 35896 / CCUG 47790 / D40 B5)</name>
    <name type="common">Fusobacterium alocis</name>
    <dbReference type="NCBI Taxonomy" id="546269"/>
    <lineage>
        <taxon>Bacteria</taxon>
        <taxon>Bacillati</taxon>
        <taxon>Bacillota</taxon>
        <taxon>Clostridia</taxon>
        <taxon>Peptostreptococcales</taxon>
        <taxon>Filifactoraceae</taxon>
        <taxon>Filifactor</taxon>
    </lineage>
</organism>
<dbReference type="Pfam" id="PF00210">
    <property type="entry name" value="Ferritin"/>
    <property type="match status" value="1"/>
</dbReference>
<dbReference type="EMBL" id="CP002390">
    <property type="protein sequence ID" value="EFE27581.2"/>
    <property type="molecule type" value="Genomic_DNA"/>
</dbReference>
<reference evidence="5" key="1">
    <citation type="submission" date="2010-12" db="EMBL/GenBank/DDBJ databases">
        <title>The genome sequence of Filifactor alocis strain ATCC 35896.</title>
        <authorList>
            <consortium name="The Broad Institute Genome Sequencing Platform"/>
            <person name="Ward D."/>
            <person name="Earl A."/>
            <person name="Feldgarden M."/>
            <person name="Young S.K."/>
            <person name="Gargeya S."/>
            <person name="Zeng Q."/>
            <person name="Alvarado L."/>
            <person name="Berlin A."/>
            <person name="Bochicchio J."/>
            <person name="Chapman S.B."/>
            <person name="Chen Z."/>
            <person name="Freedman E."/>
            <person name="Gellesch M."/>
            <person name="Goldberg J."/>
            <person name="Griggs A."/>
            <person name="Gujja S."/>
            <person name="Heilman E."/>
            <person name="Heiman D."/>
            <person name="Howarth C."/>
            <person name="Mehta T."/>
            <person name="Neiman D."/>
            <person name="Pearson M."/>
            <person name="Roberts A."/>
            <person name="Saif S."/>
            <person name="Shea T."/>
            <person name="Shenoy N."/>
            <person name="Sisk P."/>
            <person name="Stolte C."/>
            <person name="Sykes S."/>
            <person name="White J."/>
            <person name="Yandava C."/>
            <person name="Izard J."/>
            <person name="Blanton J.M."/>
            <person name="Baranova O.V."/>
            <person name="Tanner A.C."/>
            <person name="Dewhirst F.E."/>
            <person name="Haas B."/>
            <person name="Nusbaum C."/>
            <person name="Birren B."/>
        </authorList>
    </citation>
    <scope>NUCLEOTIDE SEQUENCE [LARGE SCALE GENOMIC DNA]</scope>
    <source>
        <strain evidence="5">ATCC 35896 / CCUG 47790 / D40 B5</strain>
    </source>
</reference>
<comment type="similarity">
    <text evidence="1 2">Belongs to the Dps family.</text>
</comment>
<dbReference type="RefSeq" id="WP_014262296.1">
    <property type="nucleotide sequence ID" value="NC_016630.1"/>
</dbReference>
<name>D6GU64_FILAD</name>
<dbReference type="InterPro" id="IPR012347">
    <property type="entry name" value="Ferritin-like"/>
</dbReference>
<dbReference type="SMR" id="D6GU64"/>
<evidence type="ECO:0000256" key="1">
    <source>
        <dbReference type="ARBA" id="ARBA00009497"/>
    </source>
</evidence>
<evidence type="ECO:0000259" key="3">
    <source>
        <dbReference type="Pfam" id="PF00210"/>
    </source>
</evidence>
<dbReference type="Proteomes" id="UP000007468">
    <property type="component" value="Chromosome"/>
</dbReference>
<feature type="domain" description="Ferritin/DPS" evidence="3">
    <location>
        <begin position="13"/>
        <end position="142"/>
    </location>
</feature>
<protein>
    <recommendedName>
        <fullName evidence="3">Ferritin/DPS domain-containing protein</fullName>
    </recommendedName>
</protein>
<dbReference type="CDD" id="cd01043">
    <property type="entry name" value="DPS"/>
    <property type="match status" value="1"/>
</dbReference>